<dbReference type="PRINTS" id="PR00035">
    <property type="entry name" value="HTHGNTR"/>
</dbReference>
<dbReference type="PROSITE" id="PS50949">
    <property type="entry name" value="HTH_GNTR"/>
    <property type="match status" value="1"/>
</dbReference>
<dbReference type="InterPro" id="IPR011711">
    <property type="entry name" value="GntR_C"/>
</dbReference>
<gene>
    <name evidence="5" type="ordered locus">REQ_23520</name>
</gene>
<dbReference type="InterPro" id="IPR000524">
    <property type="entry name" value="Tscrpt_reg_HTH_GntR"/>
</dbReference>
<keyword evidence="2" id="KW-0238">DNA-binding</keyword>
<evidence type="ECO:0000256" key="2">
    <source>
        <dbReference type="ARBA" id="ARBA00023125"/>
    </source>
</evidence>
<evidence type="ECO:0000259" key="4">
    <source>
        <dbReference type="PROSITE" id="PS50949"/>
    </source>
</evidence>
<accession>A0A3S5Y785</accession>
<dbReference type="Proteomes" id="UP001154400">
    <property type="component" value="Chromosome"/>
</dbReference>
<dbReference type="SMART" id="SM00345">
    <property type="entry name" value="HTH_GNTR"/>
    <property type="match status" value="1"/>
</dbReference>
<organism evidence="5">
    <name type="scientific">Rhodococcus hoagii (strain 103S)</name>
    <name type="common">Rhodococcus equi</name>
    <dbReference type="NCBI Taxonomy" id="685727"/>
    <lineage>
        <taxon>Bacteria</taxon>
        <taxon>Bacillati</taxon>
        <taxon>Actinomycetota</taxon>
        <taxon>Actinomycetes</taxon>
        <taxon>Mycobacteriales</taxon>
        <taxon>Nocardiaceae</taxon>
        <taxon>Prescottella</taxon>
    </lineage>
</organism>
<dbReference type="SMART" id="SM00895">
    <property type="entry name" value="FCD"/>
    <property type="match status" value="1"/>
</dbReference>
<proteinExistence type="predicted"/>
<dbReference type="InterPro" id="IPR008920">
    <property type="entry name" value="TF_FadR/GntR_C"/>
</dbReference>
<evidence type="ECO:0000256" key="3">
    <source>
        <dbReference type="ARBA" id="ARBA00023163"/>
    </source>
</evidence>
<dbReference type="SUPFAM" id="SSF48008">
    <property type="entry name" value="GntR ligand-binding domain-like"/>
    <property type="match status" value="1"/>
</dbReference>
<dbReference type="KEGG" id="req:REQ_23520"/>
<dbReference type="EMBL" id="FN563149">
    <property type="protein sequence ID" value="CBH48397.1"/>
    <property type="molecule type" value="Genomic_DNA"/>
</dbReference>
<name>A0A3S5Y785_RHOH1</name>
<evidence type="ECO:0000313" key="5">
    <source>
        <dbReference type="EMBL" id="CBH48397.1"/>
    </source>
</evidence>
<dbReference type="GO" id="GO:0003700">
    <property type="term" value="F:DNA-binding transcription factor activity"/>
    <property type="evidence" value="ECO:0007669"/>
    <property type="project" value="InterPro"/>
</dbReference>
<dbReference type="PANTHER" id="PTHR43537">
    <property type="entry name" value="TRANSCRIPTIONAL REGULATOR, GNTR FAMILY"/>
    <property type="match status" value="1"/>
</dbReference>
<keyword evidence="1" id="KW-0805">Transcription regulation</keyword>
<dbReference type="PANTHER" id="PTHR43537:SF24">
    <property type="entry name" value="GLUCONATE OPERON TRANSCRIPTIONAL REPRESSOR"/>
    <property type="match status" value="1"/>
</dbReference>
<evidence type="ECO:0000256" key="1">
    <source>
        <dbReference type="ARBA" id="ARBA00023015"/>
    </source>
</evidence>
<dbReference type="RefSeq" id="WP_013416040.1">
    <property type="nucleotide sequence ID" value="NC_014659.1"/>
</dbReference>
<evidence type="ECO:0000313" key="6">
    <source>
        <dbReference type="Proteomes" id="UP000006892"/>
    </source>
</evidence>
<dbReference type="Pfam" id="PF07729">
    <property type="entry name" value="FCD"/>
    <property type="match status" value="1"/>
</dbReference>
<dbReference type="InterPro" id="IPR036388">
    <property type="entry name" value="WH-like_DNA-bd_sf"/>
</dbReference>
<feature type="domain" description="HTH gntR-type" evidence="4">
    <location>
        <begin position="9"/>
        <end position="77"/>
    </location>
</feature>
<keyword evidence="3" id="KW-0804">Transcription</keyword>
<dbReference type="AlphaFoldDB" id="A0A3S5Y785"/>
<protein>
    <submittedName>
        <fullName evidence="5">GntR family transcriptional regulator</fullName>
    </submittedName>
</protein>
<sequence>MDLTPVQRRSIPDDVFDQLLGRVVDGRVAPGETLLSERRMAEALGVSRPAVREALGRIAAMGLVDVRQGGATVVNDLRRRGGLDLLPRLLVRGGEIDPAVAHSILEARLWNGPKVAELAAQRAPGGTADVLDSAVDALAAADDPVARQRIALDFWDLVVDGADSITFRLMFNTLRRAYEPMIDALAMVMAAEVNESDRYRAITDAIRRRDREAAFAAAHALLEPATTLLGSALVAARDASEENP</sequence>
<dbReference type="Gene3D" id="1.20.120.530">
    <property type="entry name" value="GntR ligand-binding domain-like"/>
    <property type="match status" value="1"/>
</dbReference>
<dbReference type="InterPro" id="IPR036390">
    <property type="entry name" value="WH_DNA-bd_sf"/>
</dbReference>
<dbReference type="GO" id="GO:0003677">
    <property type="term" value="F:DNA binding"/>
    <property type="evidence" value="ECO:0007669"/>
    <property type="project" value="UniProtKB-KW"/>
</dbReference>
<dbReference type="Gene3D" id="1.10.10.10">
    <property type="entry name" value="Winged helix-like DNA-binding domain superfamily/Winged helix DNA-binding domain"/>
    <property type="match status" value="1"/>
</dbReference>
<dbReference type="SUPFAM" id="SSF46785">
    <property type="entry name" value="Winged helix' DNA-binding domain"/>
    <property type="match status" value="1"/>
</dbReference>
<dbReference type="CDD" id="cd07377">
    <property type="entry name" value="WHTH_GntR"/>
    <property type="match status" value="1"/>
</dbReference>
<dbReference type="Pfam" id="PF00392">
    <property type="entry name" value="GntR"/>
    <property type="match status" value="1"/>
</dbReference>
<reference evidence="5" key="1">
    <citation type="journal article" date="2010" name="PLoS Genet.">
        <title>The genome of a pathogenic rhodococcus: cooptive virulence underpinned by key gene acquisitions.</title>
        <authorList>
            <person name="Letek M."/>
            <person name="Gonzalez P."/>
            <person name="Macarthur I."/>
            <person name="Rodriguez H."/>
            <person name="Freeman T.C."/>
            <person name="Valero-Rello A."/>
            <person name="Blanco M."/>
            <person name="Buckley T."/>
            <person name="Cherevach I."/>
            <person name="Fahey R."/>
            <person name="Hapeshi A."/>
            <person name="Holdstock J."/>
            <person name="Leadon D."/>
            <person name="Navas J."/>
            <person name="Ocampo A."/>
            <person name="Quail M.A."/>
            <person name="Sanders M."/>
            <person name="Scortti M.M."/>
            <person name="Prescott J.F."/>
            <person name="Fogarty U."/>
            <person name="Meijer W.G."/>
            <person name="Parkhill J."/>
            <person name="Bentley S.D."/>
            <person name="Vazquez-Boland J.A."/>
        </authorList>
    </citation>
    <scope>NUCLEOTIDE SEQUENCE [LARGE SCALE GENOMIC DNA]</scope>
    <source>
        <strain evidence="5 6">103S</strain>
    </source>
</reference>